<dbReference type="Gene3D" id="3.40.50.12760">
    <property type="match status" value="1"/>
</dbReference>
<dbReference type="PANTHER" id="PTHR16121">
    <property type="entry name" value="CAP-SPECIFIC MRNA (NUCLEOSIDE-2'-O-)-METHYLTRANSFERASE 1-RELATED"/>
    <property type="match status" value="1"/>
</dbReference>
<evidence type="ECO:0000259" key="2">
    <source>
        <dbReference type="Pfam" id="PF01728"/>
    </source>
</evidence>
<accession>A0A6C0DSP1</accession>
<dbReference type="GO" id="GO:0004483">
    <property type="term" value="F:methyltransferase cap1 activity"/>
    <property type="evidence" value="ECO:0007669"/>
    <property type="project" value="TreeGrafter"/>
</dbReference>
<dbReference type="PANTHER" id="PTHR16121:SF0">
    <property type="entry name" value="CAP-SPECIFIC MRNA (NUCLEOSIDE-2'-O-)-METHYLTRANSFERASE 1"/>
    <property type="match status" value="1"/>
</dbReference>
<dbReference type="InterPro" id="IPR002877">
    <property type="entry name" value="RNA_MeTrfase_FtsJ_dom"/>
</dbReference>
<dbReference type="Pfam" id="PF01728">
    <property type="entry name" value="FtsJ"/>
    <property type="match status" value="1"/>
</dbReference>
<dbReference type="GO" id="GO:0005737">
    <property type="term" value="C:cytoplasm"/>
    <property type="evidence" value="ECO:0007669"/>
    <property type="project" value="TreeGrafter"/>
</dbReference>
<dbReference type="EMBL" id="MN739665">
    <property type="protein sequence ID" value="QHT19380.1"/>
    <property type="molecule type" value="Genomic_DNA"/>
</dbReference>
<protein>
    <recommendedName>
        <fullName evidence="2">Ribosomal RNA methyltransferase FtsJ domain-containing protein</fullName>
    </recommendedName>
</protein>
<reference evidence="3" key="1">
    <citation type="journal article" date="2020" name="Nature">
        <title>Giant virus diversity and host interactions through global metagenomics.</title>
        <authorList>
            <person name="Schulz F."/>
            <person name="Roux S."/>
            <person name="Paez-Espino D."/>
            <person name="Jungbluth S."/>
            <person name="Walsh D.A."/>
            <person name="Denef V.J."/>
            <person name="McMahon K.D."/>
            <person name="Konstantinidis K.T."/>
            <person name="Eloe-Fadrosh E.A."/>
            <person name="Kyrpides N.C."/>
            <person name="Woyke T."/>
        </authorList>
    </citation>
    <scope>NUCLEOTIDE SEQUENCE</scope>
    <source>
        <strain evidence="3">GVMAG-M-3300023174-57</strain>
    </source>
</reference>
<feature type="region of interest" description="Disordered" evidence="1">
    <location>
        <begin position="425"/>
        <end position="482"/>
    </location>
</feature>
<name>A0A6C0DSP1_9ZZZZ</name>
<feature type="domain" description="Ribosomal RNA methyltransferase FtsJ" evidence="2">
    <location>
        <begin position="97"/>
        <end position="301"/>
    </location>
</feature>
<dbReference type="GO" id="GO:0032259">
    <property type="term" value="P:methylation"/>
    <property type="evidence" value="ECO:0007669"/>
    <property type="project" value="InterPro"/>
</dbReference>
<dbReference type="AlphaFoldDB" id="A0A6C0DSP1"/>
<feature type="compositionally biased region" description="Polar residues" evidence="1">
    <location>
        <begin position="425"/>
        <end position="442"/>
    </location>
</feature>
<dbReference type="SUPFAM" id="SSF53335">
    <property type="entry name" value="S-adenosyl-L-methionine-dependent methyltransferases"/>
    <property type="match status" value="1"/>
</dbReference>
<proteinExistence type="predicted"/>
<dbReference type="GO" id="GO:0006370">
    <property type="term" value="P:7-methylguanosine mRNA capping"/>
    <property type="evidence" value="ECO:0007669"/>
    <property type="project" value="TreeGrafter"/>
</dbReference>
<organism evidence="3">
    <name type="scientific">viral metagenome</name>
    <dbReference type="NCBI Taxonomy" id="1070528"/>
    <lineage>
        <taxon>unclassified sequences</taxon>
        <taxon>metagenomes</taxon>
        <taxon>organismal metagenomes</taxon>
    </lineage>
</organism>
<dbReference type="InterPro" id="IPR029063">
    <property type="entry name" value="SAM-dependent_MTases_sf"/>
</dbReference>
<sequence length="482" mass="55608">MISPVMEHNKADPPYRWLNGGPTAMVFDIRETEDPRFEQWICSPILKETQETKNQIDNIYSQGMWDDYKKITNPYEYVFLSLNRRMSRSVAVKTPLSRSYFKMLEMLKGGELINEVAQLIERDGGLITSHAAEGPGGFIEAVHDVLPGRVLFSQGMTLRSTSVNIPGWRKTTNFLHRHPQVKITYGADDTGDLLKVHNIEHFVHQFNKKAHLYTADGGFDFSSDFNAQEETILPLLVAEFYLGLKSIQRGGVILVKIFDTLLRPTLELIWIVTRQFREWTIVKPNTSRGGNAERYLLCKGFLGLDEPTEAFFCQAMETANEGRTIASFLQTKPPISWIQTMLTVQEQISQQETAIIRQTLNLIQKPDRATIRRFIEQNVERSIQWCVDHNEAVNRRWHDPLWREQTILDEINELVDTRAVNSFTSDWRSPSEASQTDSPEQSRPQRRHHVVTFSRSRPSRFERSSARARRVGSPDSEGWQRV</sequence>
<dbReference type="GO" id="GO:0005634">
    <property type="term" value="C:nucleus"/>
    <property type="evidence" value="ECO:0007669"/>
    <property type="project" value="UniProtKB-ARBA"/>
</dbReference>
<evidence type="ECO:0000313" key="3">
    <source>
        <dbReference type="EMBL" id="QHT19380.1"/>
    </source>
</evidence>
<dbReference type="InterPro" id="IPR050851">
    <property type="entry name" value="mRNA_Cap_2O-Ribose_MeTrfase"/>
</dbReference>
<evidence type="ECO:0000256" key="1">
    <source>
        <dbReference type="SAM" id="MobiDB-lite"/>
    </source>
</evidence>